<keyword evidence="3" id="KW-1185">Reference proteome</keyword>
<feature type="region of interest" description="Disordered" evidence="1">
    <location>
        <begin position="1"/>
        <end position="80"/>
    </location>
</feature>
<name>A0A401GE44_9APHY</name>
<feature type="compositionally biased region" description="Low complexity" evidence="1">
    <location>
        <begin position="14"/>
        <end position="25"/>
    </location>
</feature>
<proteinExistence type="predicted"/>
<protein>
    <submittedName>
        <fullName evidence="2">Uncharacterized protein</fullName>
    </submittedName>
</protein>
<dbReference type="EMBL" id="BFAD01000003">
    <property type="protein sequence ID" value="GBE80449.1"/>
    <property type="molecule type" value="Genomic_DNA"/>
</dbReference>
<dbReference type="GeneID" id="38777366"/>
<dbReference type="Proteomes" id="UP000287166">
    <property type="component" value="Unassembled WGS sequence"/>
</dbReference>
<reference evidence="2 3" key="1">
    <citation type="journal article" date="2018" name="Sci. Rep.">
        <title>Genome sequence of the cauliflower mushroom Sparassis crispa (Hanabiratake) and its association with beneficial usage.</title>
        <authorList>
            <person name="Kiyama R."/>
            <person name="Furutani Y."/>
            <person name="Kawaguchi K."/>
            <person name="Nakanishi T."/>
        </authorList>
    </citation>
    <scope>NUCLEOTIDE SEQUENCE [LARGE SCALE GENOMIC DNA]</scope>
</reference>
<gene>
    <name evidence="2" type="ORF">SCP_0301640</name>
</gene>
<dbReference type="AlphaFoldDB" id="A0A401GE44"/>
<comment type="caution">
    <text evidence="2">The sequence shown here is derived from an EMBL/GenBank/DDBJ whole genome shotgun (WGS) entry which is preliminary data.</text>
</comment>
<sequence length="80" mass="8625">MDPALRGDALRMQASSSSPSKSPALTTPPPTLAYCGTLQHRRQHQPATLVPPSTSAQQPHDGGTPPEARERAHFPHFIPH</sequence>
<evidence type="ECO:0000256" key="1">
    <source>
        <dbReference type="SAM" id="MobiDB-lite"/>
    </source>
</evidence>
<evidence type="ECO:0000313" key="2">
    <source>
        <dbReference type="EMBL" id="GBE80449.1"/>
    </source>
</evidence>
<dbReference type="RefSeq" id="XP_027611362.1">
    <property type="nucleotide sequence ID" value="XM_027755561.1"/>
</dbReference>
<dbReference type="InParanoid" id="A0A401GE44"/>
<organism evidence="2 3">
    <name type="scientific">Sparassis crispa</name>
    <dbReference type="NCBI Taxonomy" id="139825"/>
    <lineage>
        <taxon>Eukaryota</taxon>
        <taxon>Fungi</taxon>
        <taxon>Dikarya</taxon>
        <taxon>Basidiomycota</taxon>
        <taxon>Agaricomycotina</taxon>
        <taxon>Agaricomycetes</taxon>
        <taxon>Polyporales</taxon>
        <taxon>Sparassidaceae</taxon>
        <taxon>Sparassis</taxon>
    </lineage>
</organism>
<evidence type="ECO:0000313" key="3">
    <source>
        <dbReference type="Proteomes" id="UP000287166"/>
    </source>
</evidence>
<accession>A0A401GE44</accession>